<dbReference type="InterPro" id="IPR001638">
    <property type="entry name" value="Solute-binding_3/MltF_N"/>
</dbReference>
<gene>
    <name evidence="4" type="ORF">AAW51_2939</name>
</gene>
<protein>
    <recommendedName>
        <fullName evidence="3">Solute-binding protein family 3/N-terminal domain-containing protein</fullName>
    </recommendedName>
</protein>
<dbReference type="PANTHER" id="PTHR35936">
    <property type="entry name" value="MEMBRANE-BOUND LYTIC MUREIN TRANSGLYCOSYLASE F"/>
    <property type="match status" value="1"/>
</dbReference>
<evidence type="ECO:0000259" key="3">
    <source>
        <dbReference type="SMART" id="SM00062"/>
    </source>
</evidence>
<evidence type="ECO:0000256" key="2">
    <source>
        <dbReference type="SAM" id="SignalP"/>
    </source>
</evidence>
<feature type="signal peptide" evidence="2">
    <location>
        <begin position="1"/>
        <end position="22"/>
    </location>
</feature>
<sequence length="267" mass="30268">MVRLCFVLATSLALSVGFHRSAADNQPLRIATGELPPYATQSRDDQGIALSIVRRAFELSGYSVRYTFLPWSRALRETRQGKWDGTAYWGRAPEREAGFLLSDTVIEEEWVFLHRRDVDFDWHTLDDLKPWRIAMIQDYSYNAGLKAMVAAGELHIDPTPDDLAALRKLIRRRVDVVPIERYVACDLISRYLNAADAAVLKAHRRPMTLQFTTHLLLPTVLPKSETRREAFDNGLKALRASGEYARLRAVVTCPALNKSLQGKDTAR</sequence>
<accession>A0A0G3BSX1</accession>
<dbReference type="Gene3D" id="3.40.190.10">
    <property type="entry name" value="Periplasmic binding protein-like II"/>
    <property type="match status" value="2"/>
</dbReference>
<dbReference type="SUPFAM" id="SSF53850">
    <property type="entry name" value="Periplasmic binding protein-like II"/>
    <property type="match status" value="1"/>
</dbReference>
<dbReference type="RefSeq" id="WP_053013586.1">
    <property type="nucleotide sequence ID" value="NZ_CP011371.1"/>
</dbReference>
<evidence type="ECO:0000313" key="4">
    <source>
        <dbReference type="EMBL" id="AKJ29630.1"/>
    </source>
</evidence>
<feature type="domain" description="Solute-binding protein family 3/N-terminal" evidence="3">
    <location>
        <begin position="27"/>
        <end position="264"/>
    </location>
</feature>
<dbReference type="SMART" id="SM00062">
    <property type="entry name" value="PBPb"/>
    <property type="match status" value="1"/>
</dbReference>
<dbReference type="Proteomes" id="UP000035352">
    <property type="component" value="Chromosome"/>
</dbReference>
<dbReference type="AlphaFoldDB" id="A0A0G3BSX1"/>
<evidence type="ECO:0000256" key="1">
    <source>
        <dbReference type="ARBA" id="ARBA00022729"/>
    </source>
</evidence>
<dbReference type="EMBL" id="CP011371">
    <property type="protein sequence ID" value="AKJ29630.1"/>
    <property type="molecule type" value="Genomic_DNA"/>
</dbReference>
<dbReference type="OrthoDB" id="8907081at2"/>
<evidence type="ECO:0000313" key="5">
    <source>
        <dbReference type="Proteomes" id="UP000035352"/>
    </source>
</evidence>
<dbReference type="PANTHER" id="PTHR35936:SF25">
    <property type="entry name" value="ABC TRANSPORTER SUBSTRATE-BINDING PROTEIN"/>
    <property type="match status" value="1"/>
</dbReference>
<keyword evidence="1 2" id="KW-0732">Signal</keyword>
<feature type="chain" id="PRO_5005184059" description="Solute-binding protein family 3/N-terminal domain-containing protein" evidence="2">
    <location>
        <begin position="23"/>
        <end position="267"/>
    </location>
</feature>
<name>A0A0G3BSX1_9BURK</name>
<dbReference type="KEGG" id="pbh:AAW51_2939"/>
<proteinExistence type="predicted"/>
<keyword evidence="5" id="KW-1185">Reference proteome</keyword>
<dbReference type="STRING" id="413882.AAW51_2939"/>
<reference evidence="4 5" key="1">
    <citation type="submission" date="2015-05" db="EMBL/GenBank/DDBJ databases">
        <authorList>
            <person name="Tang B."/>
            <person name="Yu Y."/>
        </authorList>
    </citation>
    <scope>NUCLEOTIDE SEQUENCE [LARGE SCALE GENOMIC DNA]</scope>
    <source>
        <strain evidence="4 5">DSM 7029</strain>
    </source>
</reference>
<dbReference type="Pfam" id="PF00497">
    <property type="entry name" value="SBP_bac_3"/>
    <property type="match status" value="1"/>
</dbReference>
<organism evidence="4 5">
    <name type="scientific">Caldimonas brevitalea</name>
    <dbReference type="NCBI Taxonomy" id="413882"/>
    <lineage>
        <taxon>Bacteria</taxon>
        <taxon>Pseudomonadati</taxon>
        <taxon>Pseudomonadota</taxon>
        <taxon>Betaproteobacteria</taxon>
        <taxon>Burkholderiales</taxon>
        <taxon>Sphaerotilaceae</taxon>
        <taxon>Caldimonas</taxon>
    </lineage>
</organism>